<evidence type="ECO:0000256" key="4">
    <source>
        <dbReference type="ARBA" id="ARBA00022821"/>
    </source>
</evidence>
<evidence type="ECO:0000256" key="3">
    <source>
        <dbReference type="ARBA" id="ARBA00022577"/>
    </source>
</evidence>
<keyword evidence="4" id="KW-0611">Plant defense</keyword>
<organism evidence="5 6">
    <name type="scientific">Papaver nudicaule</name>
    <name type="common">Iceland poppy</name>
    <dbReference type="NCBI Taxonomy" id="74823"/>
    <lineage>
        <taxon>Eukaryota</taxon>
        <taxon>Viridiplantae</taxon>
        <taxon>Streptophyta</taxon>
        <taxon>Embryophyta</taxon>
        <taxon>Tracheophyta</taxon>
        <taxon>Spermatophyta</taxon>
        <taxon>Magnoliopsida</taxon>
        <taxon>Ranunculales</taxon>
        <taxon>Papaveraceae</taxon>
        <taxon>Papaveroideae</taxon>
        <taxon>Papaver</taxon>
    </lineage>
</organism>
<gene>
    <name evidence="5" type="ORF">MKW94_023419</name>
</gene>
<name>A0AA41W0R6_PAPNU</name>
<keyword evidence="6" id="KW-1185">Reference proteome</keyword>
<evidence type="ECO:0000256" key="1">
    <source>
        <dbReference type="ARBA" id="ARBA00006722"/>
    </source>
</evidence>
<evidence type="ECO:0000313" key="5">
    <source>
        <dbReference type="EMBL" id="MCL7051081.1"/>
    </source>
</evidence>
<dbReference type="GO" id="GO:0031640">
    <property type="term" value="P:killing of cells of another organism"/>
    <property type="evidence" value="ECO:0007669"/>
    <property type="project" value="UniProtKB-KW"/>
</dbReference>
<reference evidence="5" key="1">
    <citation type="submission" date="2022-03" db="EMBL/GenBank/DDBJ databases">
        <title>A functionally conserved STORR gene fusion in Papaver species that diverged 16.8 million years ago.</title>
        <authorList>
            <person name="Catania T."/>
        </authorList>
    </citation>
    <scope>NUCLEOTIDE SEQUENCE</scope>
    <source>
        <strain evidence="5">S-191538</strain>
    </source>
</reference>
<dbReference type="Proteomes" id="UP001177140">
    <property type="component" value="Unassembled WGS sequence"/>
</dbReference>
<dbReference type="AlphaFoldDB" id="A0AA41W0R6"/>
<evidence type="ECO:0000256" key="2">
    <source>
        <dbReference type="ARBA" id="ARBA00022529"/>
    </source>
</evidence>
<protein>
    <submittedName>
        <fullName evidence="5">Uncharacterized protein</fullName>
    </submittedName>
</protein>
<comment type="caution">
    <text evidence="5">The sequence shown here is derived from an EMBL/GenBank/DDBJ whole genome shotgun (WGS) entry which is preliminary data.</text>
</comment>
<dbReference type="EMBL" id="JAJJMA010334770">
    <property type="protein sequence ID" value="MCL7051081.1"/>
    <property type="molecule type" value="Genomic_DNA"/>
</dbReference>
<dbReference type="Pfam" id="PF25052">
    <property type="entry name" value="AtDEF-like"/>
    <property type="match status" value="1"/>
</dbReference>
<dbReference type="GO" id="GO:0050832">
    <property type="term" value="P:defense response to fungus"/>
    <property type="evidence" value="ECO:0007669"/>
    <property type="project" value="UniProtKB-KW"/>
</dbReference>
<comment type="similarity">
    <text evidence="1">Belongs to the DEFL family.</text>
</comment>
<sequence>MASFKQKQLSITHLVIALISGFLLVSSLVNAGRAFDRVLPRDYTDDCNFLSVCKDGSDCTSQCEQQNFHDGGRCIDDPNVPQGLYCCCIAA</sequence>
<keyword evidence="2" id="KW-0929">Antimicrobial</keyword>
<keyword evidence="3" id="KW-0295">Fungicide</keyword>
<dbReference type="InterPro" id="IPR010851">
    <property type="entry name" value="DEFL"/>
</dbReference>
<accession>A0AA41W0R6</accession>
<proteinExistence type="inferred from homology"/>
<evidence type="ECO:0000313" key="6">
    <source>
        <dbReference type="Proteomes" id="UP001177140"/>
    </source>
</evidence>